<dbReference type="EMBL" id="VCQU01000007">
    <property type="protein sequence ID" value="NMN97557.1"/>
    <property type="molecule type" value="Genomic_DNA"/>
</dbReference>
<feature type="domain" description="Core-binding (CB)" evidence="7">
    <location>
        <begin position="78"/>
        <end position="157"/>
    </location>
</feature>
<evidence type="ECO:0000256" key="4">
    <source>
        <dbReference type="ARBA" id="ARBA00023172"/>
    </source>
</evidence>
<keyword evidence="4" id="KW-0233">DNA recombination</keyword>
<dbReference type="InterPro" id="IPR013762">
    <property type="entry name" value="Integrase-like_cat_sf"/>
</dbReference>
<organism evidence="8 9">
    <name type="scientific">Antrihabitans stalactiti</name>
    <dbReference type="NCBI Taxonomy" id="2584121"/>
    <lineage>
        <taxon>Bacteria</taxon>
        <taxon>Bacillati</taxon>
        <taxon>Actinomycetota</taxon>
        <taxon>Actinomycetes</taxon>
        <taxon>Mycobacteriales</taxon>
        <taxon>Nocardiaceae</taxon>
        <taxon>Antrihabitans</taxon>
    </lineage>
</organism>
<dbReference type="PROSITE" id="PS51900">
    <property type="entry name" value="CB"/>
    <property type="match status" value="1"/>
</dbReference>
<dbReference type="PANTHER" id="PTHR30629">
    <property type="entry name" value="PROPHAGE INTEGRASE"/>
    <property type="match status" value="1"/>
</dbReference>
<protein>
    <submittedName>
        <fullName evidence="8">Site-specific integrase</fullName>
    </submittedName>
</protein>
<dbReference type="Pfam" id="PF14659">
    <property type="entry name" value="Phage_int_SAM_3"/>
    <property type="match status" value="1"/>
</dbReference>
<dbReference type="Pfam" id="PF26003">
    <property type="entry name" value="Integrase_N_phage"/>
    <property type="match status" value="1"/>
</dbReference>
<dbReference type="PANTHER" id="PTHR30629:SF6">
    <property type="entry name" value="PROPHAGE INTEGRASE INTA-RELATED"/>
    <property type="match status" value="1"/>
</dbReference>
<comment type="caution">
    <text evidence="8">The sequence shown here is derived from an EMBL/GenBank/DDBJ whole genome shotgun (WGS) entry which is preliminary data.</text>
</comment>
<reference evidence="8 9" key="2">
    <citation type="submission" date="2020-06" db="EMBL/GenBank/DDBJ databases">
        <title>Antribacter stalactiti gen. nov., sp. nov., a new member of the family Nacardiaceae isolated from a cave.</title>
        <authorList>
            <person name="Kim I.S."/>
        </authorList>
    </citation>
    <scope>NUCLEOTIDE SEQUENCE [LARGE SCALE GENOMIC DNA]</scope>
    <source>
        <strain evidence="8 9">YC2-7</strain>
    </source>
</reference>
<feature type="domain" description="Tyr recombinase" evidence="6">
    <location>
        <begin position="179"/>
        <end position="368"/>
    </location>
</feature>
<sequence length="373" mass="41494">MAGKARASGSKRSFGGLRQLPSGRWQAQYTAPDGLPFKAPRTFQAKDDAVAWLAAERRRIELGTWTRQLQTDVPRRTLTLATYADRWWSQTESRHKPRTRTLNRGYLDRVILPELGTTPLTALTVSCIREWFAGLDAFPTRNANAYSLLRTILNQAVDDELIAANPCRIRGGSVKHRKVEPVVLSPAEMRELMSRLPDQWRALILLAAMSGLRWGEVAALRRSDLDLSPNGMLVTVARGLTKDRGTWVVGRPKSRTALRTVPLPEALRPLLVEQIERWAEPGRAGLLFPSKHGGFLDATAPRRALTRALAAMQYPHMRLHDLRHSAATIFAQAGSTLSDHMALMGHSSSAMSARYVGTSAARNRVLIEGIWTD</sequence>
<evidence type="ECO:0000259" key="6">
    <source>
        <dbReference type="PROSITE" id="PS51898"/>
    </source>
</evidence>
<proteinExistence type="inferred from homology"/>
<accession>A0A848KPM2</accession>
<dbReference type="InterPro" id="IPR044068">
    <property type="entry name" value="CB"/>
</dbReference>
<dbReference type="InterPro" id="IPR050808">
    <property type="entry name" value="Phage_Integrase"/>
</dbReference>
<keyword evidence="9" id="KW-1185">Reference proteome</keyword>
<dbReference type="InterPro" id="IPR002104">
    <property type="entry name" value="Integrase_catalytic"/>
</dbReference>
<dbReference type="InterPro" id="IPR004107">
    <property type="entry name" value="Integrase_SAM-like_N"/>
</dbReference>
<dbReference type="Gene3D" id="1.10.150.130">
    <property type="match status" value="1"/>
</dbReference>
<gene>
    <name evidence="8" type="ORF">FGL95_21195</name>
</gene>
<dbReference type="AlphaFoldDB" id="A0A848KPM2"/>
<dbReference type="SUPFAM" id="SSF56349">
    <property type="entry name" value="DNA breaking-rejoining enzymes"/>
    <property type="match status" value="1"/>
</dbReference>
<dbReference type="GO" id="GO:0003677">
    <property type="term" value="F:DNA binding"/>
    <property type="evidence" value="ECO:0007669"/>
    <property type="project" value="UniProtKB-UniRule"/>
</dbReference>
<dbReference type="Gene3D" id="1.10.443.10">
    <property type="entry name" value="Intergrase catalytic core"/>
    <property type="match status" value="1"/>
</dbReference>
<dbReference type="InterPro" id="IPR058717">
    <property type="entry name" value="Phage_L5_Integrase_N"/>
</dbReference>
<evidence type="ECO:0000256" key="2">
    <source>
        <dbReference type="ARBA" id="ARBA00022908"/>
    </source>
</evidence>
<dbReference type="InterPro" id="IPR011010">
    <property type="entry name" value="DNA_brk_join_enz"/>
</dbReference>
<dbReference type="Pfam" id="PF00589">
    <property type="entry name" value="Phage_integrase"/>
    <property type="match status" value="1"/>
</dbReference>
<evidence type="ECO:0000256" key="1">
    <source>
        <dbReference type="ARBA" id="ARBA00008857"/>
    </source>
</evidence>
<evidence type="ECO:0000259" key="7">
    <source>
        <dbReference type="PROSITE" id="PS51900"/>
    </source>
</evidence>
<dbReference type="RefSeq" id="WP_169590483.1">
    <property type="nucleotide sequence ID" value="NZ_VCQU01000007.1"/>
</dbReference>
<evidence type="ECO:0000256" key="5">
    <source>
        <dbReference type="PROSITE-ProRule" id="PRU01248"/>
    </source>
</evidence>
<reference evidence="8 9" key="1">
    <citation type="submission" date="2019-05" db="EMBL/GenBank/DDBJ databases">
        <authorList>
            <person name="Lee S.D."/>
        </authorList>
    </citation>
    <scope>NUCLEOTIDE SEQUENCE [LARGE SCALE GENOMIC DNA]</scope>
    <source>
        <strain evidence="8 9">YC2-7</strain>
    </source>
</reference>
<dbReference type="InterPro" id="IPR010998">
    <property type="entry name" value="Integrase_recombinase_N"/>
</dbReference>
<keyword evidence="3 5" id="KW-0238">DNA-binding</keyword>
<keyword evidence="2" id="KW-0229">DNA integration</keyword>
<dbReference type="CDD" id="cd01189">
    <property type="entry name" value="INT_ICEBs1_C_like"/>
    <property type="match status" value="1"/>
</dbReference>
<dbReference type="GO" id="GO:0006310">
    <property type="term" value="P:DNA recombination"/>
    <property type="evidence" value="ECO:0007669"/>
    <property type="project" value="UniProtKB-KW"/>
</dbReference>
<name>A0A848KPM2_9NOCA</name>
<dbReference type="GO" id="GO:0015074">
    <property type="term" value="P:DNA integration"/>
    <property type="evidence" value="ECO:0007669"/>
    <property type="project" value="UniProtKB-KW"/>
</dbReference>
<evidence type="ECO:0000256" key="3">
    <source>
        <dbReference type="ARBA" id="ARBA00023125"/>
    </source>
</evidence>
<evidence type="ECO:0000313" key="8">
    <source>
        <dbReference type="EMBL" id="NMN97557.1"/>
    </source>
</evidence>
<evidence type="ECO:0000313" key="9">
    <source>
        <dbReference type="Proteomes" id="UP000535543"/>
    </source>
</evidence>
<dbReference type="PROSITE" id="PS51898">
    <property type="entry name" value="TYR_RECOMBINASE"/>
    <property type="match status" value="1"/>
</dbReference>
<dbReference type="Proteomes" id="UP000535543">
    <property type="component" value="Unassembled WGS sequence"/>
</dbReference>
<comment type="similarity">
    <text evidence="1">Belongs to the 'phage' integrase family.</text>
</comment>